<dbReference type="InterPro" id="IPR010899">
    <property type="entry name" value="UPF0344"/>
</dbReference>
<proteinExistence type="predicted"/>
<keyword evidence="2 5" id="KW-0812">Transmembrane</keyword>
<dbReference type="RefSeq" id="WP_094251077.1">
    <property type="nucleotide sequence ID" value="NZ_JBHLXL010000001.1"/>
</dbReference>
<dbReference type="Proteomes" id="UP000215059">
    <property type="component" value="Unassembled WGS sequence"/>
</dbReference>
<evidence type="ECO:0000256" key="1">
    <source>
        <dbReference type="ARBA" id="ARBA00022475"/>
    </source>
</evidence>
<keyword evidence="7" id="KW-1185">Reference proteome</keyword>
<evidence type="ECO:0000256" key="4">
    <source>
        <dbReference type="ARBA" id="ARBA00023136"/>
    </source>
</evidence>
<keyword evidence="3 5" id="KW-1133">Transmembrane helix</keyword>
<evidence type="ECO:0000256" key="2">
    <source>
        <dbReference type="ARBA" id="ARBA00022692"/>
    </source>
</evidence>
<feature type="transmembrane region" description="Helical" evidence="5">
    <location>
        <begin position="6"/>
        <end position="23"/>
    </location>
</feature>
<name>A0A235FDW4_9BACL</name>
<reference evidence="6 7" key="1">
    <citation type="submission" date="2017-07" db="EMBL/GenBank/DDBJ databases">
        <title>Fictibacillus sp. nov. GDSW-R2A3 Genome sequencing and assembly.</title>
        <authorList>
            <person name="Mayilraj S."/>
        </authorList>
    </citation>
    <scope>NUCLEOTIDE SEQUENCE [LARGE SCALE GENOMIC DNA]</scope>
    <source>
        <strain evidence="6 7">GDSW-R2A3</strain>
    </source>
</reference>
<accession>A0A235FDW4</accession>
<evidence type="ECO:0000256" key="3">
    <source>
        <dbReference type="ARBA" id="ARBA00022989"/>
    </source>
</evidence>
<organism evidence="6 7">
    <name type="scientific">Fictibacillus aquaticus</name>
    <dbReference type="NCBI Taxonomy" id="2021314"/>
    <lineage>
        <taxon>Bacteria</taxon>
        <taxon>Bacillati</taxon>
        <taxon>Bacillota</taxon>
        <taxon>Bacilli</taxon>
        <taxon>Bacillales</taxon>
        <taxon>Fictibacillaceae</taxon>
        <taxon>Fictibacillus</taxon>
    </lineage>
</organism>
<dbReference type="AlphaFoldDB" id="A0A235FDW4"/>
<sequence>MTHAHVTSWLLAVVFFAVAYMLYKKGDQKKSKIFHMITRLMYLLILGTGGKMIFDYFTDPTIVNRGPLVVKMILGLSVIGLMEIILVQKKRGETKFMNWVFFWITFLLTMYYGWMVL</sequence>
<comment type="caution">
    <text evidence="6">The sequence shown here is derived from an EMBL/GenBank/DDBJ whole genome shotgun (WGS) entry which is preliminary data.</text>
</comment>
<dbReference type="Pfam" id="PF07457">
    <property type="entry name" value="DUF1516"/>
    <property type="match status" value="1"/>
</dbReference>
<feature type="transmembrane region" description="Helical" evidence="5">
    <location>
        <begin position="96"/>
        <end position="114"/>
    </location>
</feature>
<dbReference type="OrthoDB" id="2365314at2"/>
<evidence type="ECO:0000313" key="6">
    <source>
        <dbReference type="EMBL" id="OYD59117.1"/>
    </source>
</evidence>
<evidence type="ECO:0000313" key="7">
    <source>
        <dbReference type="Proteomes" id="UP000215059"/>
    </source>
</evidence>
<feature type="transmembrane region" description="Helical" evidence="5">
    <location>
        <begin position="35"/>
        <end position="54"/>
    </location>
</feature>
<keyword evidence="1" id="KW-1003">Cell membrane</keyword>
<gene>
    <name evidence="6" type="ORF">CGZ90_04255</name>
</gene>
<feature type="transmembrane region" description="Helical" evidence="5">
    <location>
        <begin position="66"/>
        <end position="87"/>
    </location>
</feature>
<protein>
    <submittedName>
        <fullName evidence="6">Uncharacterized protein</fullName>
    </submittedName>
</protein>
<dbReference type="EMBL" id="NOII01000001">
    <property type="protein sequence ID" value="OYD59117.1"/>
    <property type="molecule type" value="Genomic_DNA"/>
</dbReference>
<keyword evidence="4 5" id="KW-0472">Membrane</keyword>
<evidence type="ECO:0000256" key="5">
    <source>
        <dbReference type="SAM" id="Phobius"/>
    </source>
</evidence>